<gene>
    <name evidence="2" type="ORF">WOSG25_051440</name>
</gene>
<organism evidence="2 3">
    <name type="scientific">Weissella oryzae (strain DSM 25784 / JCM 18191 / LMG 30913 / SG25)</name>
    <dbReference type="NCBI Taxonomy" id="1329250"/>
    <lineage>
        <taxon>Bacteria</taxon>
        <taxon>Bacillati</taxon>
        <taxon>Bacillota</taxon>
        <taxon>Bacilli</taxon>
        <taxon>Lactobacillales</taxon>
        <taxon>Lactobacillaceae</taxon>
        <taxon>Weissella</taxon>
    </lineage>
</organism>
<dbReference type="InterPro" id="IPR037523">
    <property type="entry name" value="VOC_core"/>
</dbReference>
<keyword evidence="3" id="KW-1185">Reference proteome</keyword>
<dbReference type="InterPro" id="IPR052164">
    <property type="entry name" value="Anthracycline_SecMetBiosynth"/>
</dbReference>
<dbReference type="SUPFAM" id="SSF54593">
    <property type="entry name" value="Glyoxalase/Bleomycin resistance protein/Dihydroxybiphenyl dioxygenase"/>
    <property type="match status" value="2"/>
</dbReference>
<accession>A0A069D0M7</accession>
<reference evidence="3" key="1">
    <citation type="journal article" date="2014" name="Genome Announc.">
        <title>Draft genome sequence of Weissella oryzae SG25T, isolated from fermented rice grains.</title>
        <authorList>
            <person name="Tanizawa Y."/>
            <person name="Fujisawa T."/>
            <person name="Mochizuki T."/>
            <person name="Kaminuma E."/>
            <person name="Suzuki Y."/>
            <person name="Nakamura Y."/>
            <person name="Tohno M."/>
        </authorList>
    </citation>
    <scope>NUCLEOTIDE SEQUENCE [LARGE SCALE GENOMIC DNA]</scope>
    <source>
        <strain evidence="3">DSM 25784 / JCM 18191 / LMG 30913 / SG25</strain>
    </source>
</reference>
<dbReference type="STRING" id="1329250.WOSG25_051440"/>
<dbReference type="EMBL" id="DF820488">
    <property type="protein sequence ID" value="GAK30871.1"/>
    <property type="molecule type" value="Genomic_DNA"/>
</dbReference>
<evidence type="ECO:0000313" key="3">
    <source>
        <dbReference type="Proteomes" id="UP000030643"/>
    </source>
</evidence>
<keyword evidence="2" id="KW-0223">Dioxygenase</keyword>
<dbReference type="AlphaFoldDB" id="A0A069D0M7"/>
<evidence type="ECO:0000259" key="1">
    <source>
        <dbReference type="PROSITE" id="PS51819"/>
    </source>
</evidence>
<feature type="domain" description="VOC" evidence="1">
    <location>
        <begin position="9"/>
        <end position="123"/>
    </location>
</feature>
<dbReference type="Pfam" id="PF00903">
    <property type="entry name" value="Glyoxalase"/>
    <property type="match status" value="2"/>
</dbReference>
<dbReference type="PANTHER" id="PTHR33993:SF14">
    <property type="entry name" value="GB|AAF24581.1"/>
    <property type="match status" value="1"/>
</dbReference>
<dbReference type="OrthoDB" id="9804235at2"/>
<dbReference type="eggNOG" id="COG3324">
    <property type="taxonomic scope" value="Bacteria"/>
</dbReference>
<dbReference type="InterPro" id="IPR029068">
    <property type="entry name" value="Glyas_Bleomycin-R_OHBP_Dase"/>
</dbReference>
<protein>
    <submittedName>
        <fullName evidence="2">Glyoxalase/bleomycin resistance protein/dioxygenase</fullName>
    </submittedName>
</protein>
<keyword evidence="2" id="KW-0560">Oxidoreductase</keyword>
<dbReference type="CDD" id="cd07247">
    <property type="entry name" value="SgaA_N_like"/>
    <property type="match status" value="1"/>
</dbReference>
<name>A0A069D0M7_WEIOS</name>
<dbReference type="InterPro" id="IPR004360">
    <property type="entry name" value="Glyas_Fos-R_dOase_dom"/>
</dbReference>
<proteinExistence type="predicted"/>
<sequence length="261" mass="29124">MTVEQNQGLPAWVDLFVDDIDKARTFYEELFGWKIQAITNSDSDEPFYLISNQGASLGGLMHKMNPYQPAAWQTYFKTADIEQSIETVQSAGGRIYMPATEMPGGFFTFASGLADEPFGIVETENTFAALNRNLPGDLCWFELEVNKNFSEVANFYTTVFDFQYTKSADTDDFRYYTFGPDAKKQAGGLFDSSKDFPAYLNGFAQWAVTFAVADVHTFATEVTRLGGSVEATSFDTPYGDFAMVRDPQGAFFVAMRPEPAQ</sequence>
<dbReference type="PROSITE" id="PS51819">
    <property type="entry name" value="VOC"/>
    <property type="match status" value="1"/>
</dbReference>
<dbReference type="Gene3D" id="3.10.180.10">
    <property type="entry name" value="2,3-Dihydroxybiphenyl 1,2-Dioxygenase, domain 1"/>
    <property type="match status" value="2"/>
</dbReference>
<dbReference type="Proteomes" id="UP000030643">
    <property type="component" value="Unassembled WGS sequence"/>
</dbReference>
<evidence type="ECO:0000313" key="2">
    <source>
        <dbReference type="EMBL" id="GAK30871.1"/>
    </source>
</evidence>
<dbReference type="PANTHER" id="PTHR33993">
    <property type="entry name" value="GLYOXALASE-RELATED"/>
    <property type="match status" value="1"/>
</dbReference>
<dbReference type="RefSeq" id="WP_027698934.1">
    <property type="nucleotide sequence ID" value="NZ_DF820488.1"/>
</dbReference>
<dbReference type="GO" id="GO:0051213">
    <property type="term" value="F:dioxygenase activity"/>
    <property type="evidence" value="ECO:0007669"/>
    <property type="project" value="UniProtKB-KW"/>
</dbReference>